<dbReference type="Pfam" id="PF03767">
    <property type="entry name" value="Acid_phosphat_B"/>
    <property type="match status" value="1"/>
</dbReference>
<protein>
    <submittedName>
        <fullName evidence="1">L-tyrosine/L-tryptophan isonitrile synthase family protein</fullName>
    </submittedName>
</protein>
<evidence type="ECO:0000313" key="2">
    <source>
        <dbReference type="Proteomes" id="UP001374803"/>
    </source>
</evidence>
<dbReference type="PANTHER" id="PTHR37285">
    <property type="entry name" value="SPORE WALL MATURATION PROTEIN DIT1"/>
    <property type="match status" value="1"/>
</dbReference>
<dbReference type="InterPro" id="IPR007817">
    <property type="entry name" value="Isocyanide_synthase_DIT1"/>
</dbReference>
<name>A0ABZ2KZ22_9BACT</name>
<gene>
    <name evidence="1" type="ORF">LVJ94_39660</name>
</gene>
<keyword evidence="2" id="KW-1185">Reference proteome</keyword>
<dbReference type="EMBL" id="CP089983">
    <property type="protein sequence ID" value="WXB03013.1"/>
    <property type="molecule type" value="Genomic_DNA"/>
</dbReference>
<sequence>MIESNAPDSSTALTVEVHRPISSNDVDDDGLSKRRTLRSLQELLISDPTLRMHCAMLLPLGSPWPWHPLHPGGTRAVTLDAWPKTRAPEVDEWRHFVDYFVRPFVKSTRVALERYGVALCHEGPLAFEMAPDGRATGRLVVGVTAEAPRSRTFRGPESLDAVRRGLASLGEAFRRAAGCRRPEFDIDRAVLQAAARELRFLDPQAAKALSADPVVRGLVHTILPAQDALLRAVVQRVEDLARKRSADRSLPKPAVIIDLDLCALMPRTRTLLAARQVAEWLDPERLDPLPVHHEAGWLDFLAHHRLPQKYPDVDWGGLRARFEMAYYRPWENLRSDEPTPGIAQFAHDIVQAGGEVVFSTGRRDRVREQTEYVLARAGIVHATLLTMPDDRTRPVAELKVEQVRALSGLEVVAFFDDLAANRAAMVAAFPTATVVAARAPGFAGEPVTDDAPQIATFETAPRVHTPMRGVVPAPLDAQTIAKLALAELDAPPVAADHAVHLSLEQSRAIVDRLVARAELDAERNAAAALAALQVGPVPASDVERTVRLLHHVLTRKQFCKGPRGHYPIESAMRDMGPHIERHLPVHIVILGFPIKHCESALKAFGPLPDVAELGALVRLRELELSVQRLFEPGLRLTVLTDGQHYRPRSEARVAAYLNGLHAYLDWVGAERIAFRDIDDLAEATFGPGTRARRQEVIRQEEHRLRAALEGLSVDHDPLRTLRVAAARHADSEHLTFQELFLSLVHSVPIPPPPSGMTPLAWSKALYEDLFNLERDGLRDARRTLLTTAWEHSIRYMASVRANALLRYYGEPFDVRVRMGVVPRAGRLGISLLGGSTLLPWHGTGCVDARGYVSTEFAISLLDQGFVPVHSPLLKGQPWMMVPITATRVPAPGRPAELVPSFVESIRLRRK</sequence>
<organism evidence="1 2">
    <name type="scientific">Pendulispora rubella</name>
    <dbReference type="NCBI Taxonomy" id="2741070"/>
    <lineage>
        <taxon>Bacteria</taxon>
        <taxon>Pseudomonadati</taxon>
        <taxon>Myxococcota</taxon>
        <taxon>Myxococcia</taxon>
        <taxon>Myxococcales</taxon>
        <taxon>Sorangiineae</taxon>
        <taxon>Pendulisporaceae</taxon>
        <taxon>Pendulispora</taxon>
    </lineage>
</organism>
<dbReference type="InterPro" id="IPR005519">
    <property type="entry name" value="Acid_phosphat_B-like"/>
</dbReference>
<dbReference type="Gene3D" id="3.40.50.1000">
    <property type="entry name" value="HAD superfamily/HAD-like"/>
    <property type="match status" value="1"/>
</dbReference>
<proteinExistence type="predicted"/>
<reference evidence="1" key="1">
    <citation type="submission" date="2021-12" db="EMBL/GenBank/DDBJ databases">
        <title>Discovery of the Pendulisporaceae a myxobacterial family with distinct sporulation behavior and unique specialized metabolism.</title>
        <authorList>
            <person name="Garcia R."/>
            <person name="Popoff A."/>
            <person name="Bader C.D."/>
            <person name="Loehr J."/>
            <person name="Walesch S."/>
            <person name="Walt C."/>
            <person name="Boldt J."/>
            <person name="Bunk B."/>
            <person name="Haeckl F.J.F.P.J."/>
            <person name="Gunesch A.P."/>
            <person name="Birkelbach J."/>
            <person name="Nuebel U."/>
            <person name="Pietschmann T."/>
            <person name="Bach T."/>
            <person name="Mueller R."/>
        </authorList>
    </citation>
    <scope>NUCLEOTIDE SEQUENCE</scope>
    <source>
        <strain evidence="1">MSr11367</strain>
    </source>
</reference>
<dbReference type="Pfam" id="PF05141">
    <property type="entry name" value="DIT1_PvcA"/>
    <property type="match status" value="1"/>
</dbReference>
<dbReference type="PANTHER" id="PTHR37285:SF5">
    <property type="entry name" value="SPORE WALL MATURATION PROTEIN DIT1"/>
    <property type="match status" value="1"/>
</dbReference>
<accession>A0ABZ2KZ22</accession>
<dbReference type="InterPro" id="IPR023214">
    <property type="entry name" value="HAD_sf"/>
</dbReference>
<dbReference type="RefSeq" id="WP_394832639.1">
    <property type="nucleotide sequence ID" value="NZ_CP089929.1"/>
</dbReference>
<dbReference type="Proteomes" id="UP001374803">
    <property type="component" value="Chromosome"/>
</dbReference>
<evidence type="ECO:0000313" key="1">
    <source>
        <dbReference type="EMBL" id="WXB03013.1"/>
    </source>
</evidence>